<dbReference type="InterPro" id="IPR036397">
    <property type="entry name" value="RNaseH_sf"/>
</dbReference>
<proteinExistence type="predicted"/>
<name>A0A9E8GA91_9CAUD</name>
<gene>
    <name evidence="2" type="ORF">APT65_00092</name>
</gene>
<protein>
    <submittedName>
        <fullName evidence="2">DNA polymerase</fullName>
    </submittedName>
</protein>
<evidence type="ECO:0000313" key="2">
    <source>
        <dbReference type="EMBL" id="UZV39695.1"/>
    </source>
</evidence>
<dbReference type="Gene3D" id="3.30.420.10">
    <property type="entry name" value="Ribonuclease H-like superfamily/Ribonuclease H"/>
    <property type="match status" value="1"/>
</dbReference>
<feature type="domain" description="3'-5' exonuclease" evidence="1">
    <location>
        <begin position="54"/>
        <end position="147"/>
    </location>
</feature>
<reference evidence="2" key="1">
    <citation type="submission" date="2022-09" db="EMBL/GenBank/DDBJ databases">
        <authorList>
            <person name="Cebeci A."/>
            <person name="Ture M."/>
            <person name="Alemdag M."/>
            <person name="Altinok I."/>
        </authorList>
    </citation>
    <scope>NUCLEOTIDE SEQUENCE</scope>
</reference>
<evidence type="ECO:0000313" key="3">
    <source>
        <dbReference type="Proteomes" id="UP001163735"/>
    </source>
</evidence>
<dbReference type="Proteomes" id="UP001163735">
    <property type="component" value="Segment"/>
</dbReference>
<evidence type="ECO:0000259" key="1">
    <source>
        <dbReference type="Pfam" id="PF01612"/>
    </source>
</evidence>
<organism evidence="2 3">
    <name type="scientific">Aeromonas phage APT65</name>
    <dbReference type="NCBI Taxonomy" id="2982914"/>
    <lineage>
        <taxon>Viruses</taxon>
        <taxon>Duplodnaviria</taxon>
        <taxon>Heunggongvirae</taxon>
        <taxon>Uroviricota</taxon>
        <taxon>Caudoviricetes</taxon>
        <taxon>Aquaneticvirus</taxon>
        <taxon>Aquaneticvirus ApT65</taxon>
    </lineage>
</organism>
<dbReference type="GO" id="GO:0006139">
    <property type="term" value="P:nucleobase-containing compound metabolic process"/>
    <property type="evidence" value="ECO:0007669"/>
    <property type="project" value="InterPro"/>
</dbReference>
<accession>A0A9E8GA91</accession>
<dbReference type="GO" id="GO:0003676">
    <property type="term" value="F:nucleic acid binding"/>
    <property type="evidence" value="ECO:0007669"/>
    <property type="project" value="InterPro"/>
</dbReference>
<dbReference type="GO" id="GO:0008408">
    <property type="term" value="F:3'-5' exonuclease activity"/>
    <property type="evidence" value="ECO:0007669"/>
    <property type="project" value="InterPro"/>
</dbReference>
<sequence>MKIGITDIEGNNLYDNITLFHCAWIIDVITGERWGFRPHQLGEYCDKLSEFDVLVFHNGIDFDCPALKKLNGVLKTKTIFDTIVLSRILEPDRLVGHSLKAWGKALGILKGEFGQDEGEDVWEVFTEDMYEYCEQDVVVTLALYLHLCGLAGFDPHNPPSISLDWDEF</sequence>
<dbReference type="SUPFAM" id="SSF53098">
    <property type="entry name" value="Ribonuclease H-like"/>
    <property type="match status" value="1"/>
</dbReference>
<keyword evidence="3" id="KW-1185">Reference proteome</keyword>
<dbReference type="InterPro" id="IPR002562">
    <property type="entry name" value="3'-5'_exonuclease_dom"/>
</dbReference>
<dbReference type="InterPro" id="IPR012337">
    <property type="entry name" value="RNaseH-like_sf"/>
</dbReference>
<dbReference type="Pfam" id="PF01612">
    <property type="entry name" value="DNA_pol_A_exo1"/>
    <property type="match status" value="1"/>
</dbReference>
<dbReference type="EMBL" id="OP491958">
    <property type="protein sequence ID" value="UZV39695.1"/>
    <property type="molecule type" value="Genomic_DNA"/>
</dbReference>